<evidence type="ECO:0000313" key="5">
    <source>
        <dbReference type="Proteomes" id="UP000799766"/>
    </source>
</evidence>
<evidence type="ECO:0000313" key="4">
    <source>
        <dbReference type="EMBL" id="KAF2454079.1"/>
    </source>
</evidence>
<accession>A0A6A6NQV7</accession>
<feature type="domain" description="AB hydrolase-1" evidence="3">
    <location>
        <begin position="63"/>
        <end position="396"/>
    </location>
</feature>
<dbReference type="Pfam" id="PF00561">
    <property type="entry name" value="Abhydrolase_1"/>
    <property type="match status" value="1"/>
</dbReference>
<dbReference type="InterPro" id="IPR000073">
    <property type="entry name" value="AB_hydrolase_1"/>
</dbReference>
<dbReference type="OrthoDB" id="408373at2759"/>
<dbReference type="PRINTS" id="PR00412">
    <property type="entry name" value="EPOXHYDRLASE"/>
</dbReference>
<dbReference type="AlphaFoldDB" id="A0A6A6NQV7"/>
<evidence type="ECO:0000256" key="1">
    <source>
        <dbReference type="ARBA" id="ARBA00022801"/>
    </source>
</evidence>
<organism evidence="4 5">
    <name type="scientific">Lineolata rhizophorae</name>
    <dbReference type="NCBI Taxonomy" id="578093"/>
    <lineage>
        <taxon>Eukaryota</taxon>
        <taxon>Fungi</taxon>
        <taxon>Dikarya</taxon>
        <taxon>Ascomycota</taxon>
        <taxon>Pezizomycotina</taxon>
        <taxon>Dothideomycetes</taxon>
        <taxon>Dothideomycetes incertae sedis</taxon>
        <taxon>Lineolatales</taxon>
        <taxon>Lineolataceae</taxon>
        <taxon>Lineolata</taxon>
    </lineage>
</organism>
<evidence type="ECO:0000259" key="3">
    <source>
        <dbReference type="Pfam" id="PF00561"/>
    </source>
</evidence>
<reference evidence="4" key="1">
    <citation type="journal article" date="2020" name="Stud. Mycol.">
        <title>101 Dothideomycetes genomes: a test case for predicting lifestyles and emergence of pathogens.</title>
        <authorList>
            <person name="Haridas S."/>
            <person name="Albert R."/>
            <person name="Binder M."/>
            <person name="Bloem J."/>
            <person name="Labutti K."/>
            <person name="Salamov A."/>
            <person name="Andreopoulos B."/>
            <person name="Baker S."/>
            <person name="Barry K."/>
            <person name="Bills G."/>
            <person name="Bluhm B."/>
            <person name="Cannon C."/>
            <person name="Castanera R."/>
            <person name="Culley D."/>
            <person name="Daum C."/>
            <person name="Ezra D."/>
            <person name="Gonzalez J."/>
            <person name="Henrissat B."/>
            <person name="Kuo A."/>
            <person name="Liang C."/>
            <person name="Lipzen A."/>
            <person name="Lutzoni F."/>
            <person name="Magnuson J."/>
            <person name="Mondo S."/>
            <person name="Nolan M."/>
            <person name="Ohm R."/>
            <person name="Pangilinan J."/>
            <person name="Park H.-J."/>
            <person name="Ramirez L."/>
            <person name="Alfaro M."/>
            <person name="Sun H."/>
            <person name="Tritt A."/>
            <person name="Yoshinaga Y."/>
            <person name="Zwiers L.-H."/>
            <person name="Turgeon B."/>
            <person name="Goodwin S."/>
            <person name="Spatafora J."/>
            <person name="Crous P."/>
            <person name="Grigoriev I."/>
        </authorList>
    </citation>
    <scope>NUCLEOTIDE SEQUENCE</scope>
    <source>
        <strain evidence="4">ATCC 16933</strain>
    </source>
</reference>
<proteinExistence type="inferred from homology"/>
<dbReference type="SUPFAM" id="SSF53474">
    <property type="entry name" value="alpha/beta-Hydrolases"/>
    <property type="match status" value="1"/>
</dbReference>
<dbReference type="InterPro" id="IPR029058">
    <property type="entry name" value="AB_hydrolase_fold"/>
</dbReference>
<keyword evidence="5" id="KW-1185">Reference proteome</keyword>
<name>A0A6A6NQV7_9PEZI</name>
<dbReference type="PANTHER" id="PTHR43329">
    <property type="entry name" value="EPOXIDE HYDROLASE"/>
    <property type="match status" value="1"/>
</dbReference>
<sequence>MNQPPSDWPLEVPHPQSLPPLPLAQAIRSYYLPCPSVGLTYHVLESVPAGTPSQPSQPTDSLPLILLLHGFPELAFSWRKVMPSLATRTGSRVVAVDQRGYGRTAGWDARPHDRVDMRQFGLTSLVRDVVVLAHALGCDAAAGVRCVVGHDFGAVVAALCSLMRPDLFRRVATMSHPLGRPGALPETGSAARGDIHAALAALPRPRKHYKWYNASARAASDWAQPVQGMPAFLRGYLHVKSGDWAGVVANRPRPLPGGWAAGALAAMPDFYIMPADASMPEAVARMMAAEPEGARERTRAWMSDGELGVYVDEWHRTGFQGALNWYRTVTERGRSADLALFAGKKVEVPATFVSGELDWGNFQEPGVLEGLDEVFSDFKGVKMIEGAGHWVQQEKPDEVVDALVQFIEQT</sequence>
<gene>
    <name evidence="4" type="ORF">BDY21DRAFT_291862</name>
</gene>
<protein>
    <submittedName>
        <fullName evidence="4">Alpha/Beta hydrolase protein</fullName>
    </submittedName>
</protein>
<evidence type="ECO:0000256" key="2">
    <source>
        <dbReference type="ARBA" id="ARBA00038334"/>
    </source>
</evidence>
<dbReference type="EMBL" id="MU001693">
    <property type="protein sequence ID" value="KAF2454079.1"/>
    <property type="molecule type" value="Genomic_DNA"/>
</dbReference>
<keyword evidence="1 4" id="KW-0378">Hydrolase</keyword>
<dbReference type="GO" id="GO:0016787">
    <property type="term" value="F:hydrolase activity"/>
    <property type="evidence" value="ECO:0007669"/>
    <property type="project" value="UniProtKB-KW"/>
</dbReference>
<dbReference type="InterPro" id="IPR000639">
    <property type="entry name" value="Epox_hydrolase-like"/>
</dbReference>
<dbReference type="Proteomes" id="UP000799766">
    <property type="component" value="Unassembled WGS sequence"/>
</dbReference>
<comment type="similarity">
    <text evidence="2">Belongs to the AB hydrolase superfamily. Epoxide hydrolase family.</text>
</comment>
<dbReference type="Gene3D" id="3.40.50.1820">
    <property type="entry name" value="alpha/beta hydrolase"/>
    <property type="match status" value="1"/>
</dbReference>